<name>A0A2X2ITZ3_SPHMU</name>
<dbReference type="EMBL" id="CABWMV010000025">
    <property type="protein sequence ID" value="VXD05576.1"/>
    <property type="molecule type" value="Genomic_DNA"/>
</dbReference>
<accession>A0A2X2ITZ3</accession>
<dbReference type="RefSeq" id="WP_046673390.1">
    <property type="nucleotide sequence ID" value="NZ_CP068086.1"/>
</dbReference>
<evidence type="ECO:0000313" key="2">
    <source>
        <dbReference type="EMBL" id="VXD05576.1"/>
    </source>
</evidence>
<reference evidence="1 3" key="1">
    <citation type="submission" date="2018-06" db="EMBL/GenBank/DDBJ databases">
        <authorList>
            <consortium name="Pathogen Informatics"/>
            <person name="Doyle S."/>
        </authorList>
    </citation>
    <scope>NUCLEOTIDE SEQUENCE [LARGE SCALE GENOMIC DNA]</scope>
    <source>
        <strain evidence="1 3">NCTC11343</strain>
    </source>
</reference>
<evidence type="ECO:0000313" key="4">
    <source>
        <dbReference type="Proteomes" id="UP000432350"/>
    </source>
</evidence>
<evidence type="ECO:0000313" key="1">
    <source>
        <dbReference type="EMBL" id="SPZ84774.1"/>
    </source>
</evidence>
<dbReference type="AlphaFoldDB" id="A0A2X2ITZ3"/>
<dbReference type="Proteomes" id="UP000432350">
    <property type="component" value="Unassembled WGS sequence"/>
</dbReference>
<proteinExistence type="predicted"/>
<reference evidence="2 4" key="2">
    <citation type="submission" date="2019-10" db="EMBL/GenBank/DDBJ databases">
        <authorList>
            <person name="Karimi E."/>
        </authorList>
    </citation>
    <scope>NUCLEOTIDE SEQUENCE [LARGE SCALE GENOMIC DNA]</scope>
    <source>
        <strain evidence="2 4">Sphingobacterium sp. 8BC</strain>
    </source>
</reference>
<evidence type="ECO:0000313" key="3">
    <source>
        <dbReference type="Proteomes" id="UP000251241"/>
    </source>
</evidence>
<accession>A0A654DJL3</accession>
<dbReference type="Proteomes" id="UP000251241">
    <property type="component" value="Unassembled WGS sequence"/>
</dbReference>
<dbReference type="GeneID" id="97180749"/>
<organism evidence="1 3">
    <name type="scientific">Sphingobacterium multivorum</name>
    <dbReference type="NCBI Taxonomy" id="28454"/>
    <lineage>
        <taxon>Bacteria</taxon>
        <taxon>Pseudomonadati</taxon>
        <taxon>Bacteroidota</taxon>
        <taxon>Sphingobacteriia</taxon>
        <taxon>Sphingobacteriales</taxon>
        <taxon>Sphingobacteriaceae</taxon>
        <taxon>Sphingobacterium</taxon>
    </lineage>
</organism>
<sequence>MRLIAELPHPDCKISIFGMNQKFIIKFEQGNLEQSYKIAEMDIIGGVNGVFDLLDEEFLKSVIDQFALMRQSFNSAYSRYE</sequence>
<protein>
    <submittedName>
        <fullName evidence="1">Uncharacterized protein</fullName>
    </submittedName>
</protein>
<dbReference type="EMBL" id="UAUU01000003">
    <property type="protein sequence ID" value="SPZ84774.1"/>
    <property type="molecule type" value="Genomic_DNA"/>
</dbReference>
<gene>
    <name evidence="1" type="ORF">NCTC11343_01319</name>
    <name evidence="2" type="ORF">SPHINGO8BC_60561</name>
</gene>